<name>A0A5A8CWA0_CAFRO</name>
<dbReference type="AlphaFoldDB" id="A0A5A8CWA0"/>
<evidence type="ECO:0000313" key="1">
    <source>
        <dbReference type="EMBL" id="KAA0157336.1"/>
    </source>
</evidence>
<evidence type="ECO:0000313" key="2">
    <source>
        <dbReference type="Proteomes" id="UP000325113"/>
    </source>
</evidence>
<accession>A0A5A8CWA0</accession>
<comment type="caution">
    <text evidence="1">The sequence shown here is derived from an EMBL/GenBank/DDBJ whole genome shotgun (WGS) entry which is preliminary data.</text>
</comment>
<sequence length="690" mass="76246">MFIHAARVKKRYKLAHVWRSCDTRVAKGLEEVREEIEELALEAMMELGSDDESSDDMEATANLVEEFIRACKGARCLAAATGFEGFLPDTLGVLSDDLKAKLRKCLYGDGVTRRANEQTEAPWQRKMMLHHDDMLRIKHECVFLRRLAKARRACTARCRAEALAKGTPEKRVANIDDPAMFRVMSDLVAFREACVPGTHYWLRNTMMGPRGLTDEEFAVVTRYRIGASEADHVVPDGVSINCACVQRDTTARGTVHIGGVSATSAMLCRCFRTVGRTGNDRNLGLLFSLVAMWRAVTLYYAASTVLHSLDEEAVAIDGGVRSAAERRLRFEDDVNTARSWLVQARARAVHVDAKVLGTWEPDLAHRIDLRLADASSYWHAVLGDKVAATQVYEDMGRKLEDASRAPGPEPRKARLLSNHAMALFGLATPEGDAGAVRKLDKALAWLAPSETAGPTGSIDHALSVSAGHPDAASEIGTDDLETSSRQRFRAAMTSLIDAKREDWKRILERQRLTVPSMLLFVGALTDSDMDLVKHASDVVACAEAFLDSGRDRPWLRARGMVRVLDALFVALEHCPVNKGDEGAAEALASRVIEQAAKLATIREQPDVAARGGDFGAFAFAVAQSRMPACSWFGRRRPRDVPFSEFPRARRMKVEAERLAKKPSRRADGTVLDTGLRLRIEKLLEQVEKLA</sequence>
<protein>
    <submittedName>
        <fullName evidence="1">Uncharacterized protein</fullName>
    </submittedName>
</protein>
<organism evidence="1 2">
    <name type="scientific">Cafeteria roenbergensis</name>
    <name type="common">Marine flagellate</name>
    <dbReference type="NCBI Taxonomy" id="33653"/>
    <lineage>
        <taxon>Eukaryota</taxon>
        <taxon>Sar</taxon>
        <taxon>Stramenopiles</taxon>
        <taxon>Bigyra</taxon>
        <taxon>Opalozoa</taxon>
        <taxon>Bicosoecida</taxon>
        <taxon>Cafeteriaceae</taxon>
        <taxon>Cafeteria</taxon>
    </lineage>
</organism>
<dbReference type="Proteomes" id="UP000325113">
    <property type="component" value="Unassembled WGS sequence"/>
</dbReference>
<proteinExistence type="predicted"/>
<dbReference type="EMBL" id="VLTM01000078">
    <property type="protein sequence ID" value="KAA0157336.1"/>
    <property type="molecule type" value="Genomic_DNA"/>
</dbReference>
<reference evidence="1 2" key="1">
    <citation type="submission" date="2019-07" db="EMBL/GenBank/DDBJ databases">
        <title>Genomes of Cafeteria roenbergensis.</title>
        <authorList>
            <person name="Fischer M.G."/>
            <person name="Hackl T."/>
            <person name="Roman M."/>
        </authorList>
    </citation>
    <scope>NUCLEOTIDE SEQUENCE [LARGE SCALE GENOMIC DNA]</scope>
    <source>
        <strain evidence="1 2">Cflag</strain>
    </source>
</reference>
<gene>
    <name evidence="1" type="ORF">FNF31_05761</name>
</gene>